<dbReference type="SMART" id="SM00220">
    <property type="entry name" value="S_TKc"/>
    <property type="match status" value="1"/>
</dbReference>
<reference evidence="8 9" key="1">
    <citation type="journal article" date="2018" name="Mol. Plant">
        <title>The genome of Artemisia annua provides insight into the evolution of Asteraceae family and artemisinin biosynthesis.</title>
        <authorList>
            <person name="Shen Q."/>
            <person name="Zhang L."/>
            <person name="Liao Z."/>
            <person name="Wang S."/>
            <person name="Yan T."/>
            <person name="Shi P."/>
            <person name="Liu M."/>
            <person name="Fu X."/>
            <person name="Pan Q."/>
            <person name="Wang Y."/>
            <person name="Lv Z."/>
            <person name="Lu X."/>
            <person name="Zhang F."/>
            <person name="Jiang W."/>
            <person name="Ma Y."/>
            <person name="Chen M."/>
            <person name="Hao X."/>
            <person name="Li L."/>
            <person name="Tang Y."/>
            <person name="Lv G."/>
            <person name="Zhou Y."/>
            <person name="Sun X."/>
            <person name="Brodelius P.E."/>
            <person name="Rose J.K.C."/>
            <person name="Tang K."/>
        </authorList>
    </citation>
    <scope>NUCLEOTIDE SEQUENCE [LARGE SCALE GENOMIC DNA]</scope>
    <source>
        <strain evidence="9">cv. Huhao1</strain>
        <tissue evidence="8">Leaf</tissue>
    </source>
</reference>
<evidence type="ECO:0000256" key="4">
    <source>
        <dbReference type="ARBA" id="ARBA00022777"/>
    </source>
</evidence>
<comment type="caution">
    <text evidence="8">The sequence shown here is derived from an EMBL/GenBank/DDBJ whole genome shotgun (WGS) entry which is preliminary data.</text>
</comment>
<evidence type="ECO:0000259" key="7">
    <source>
        <dbReference type="PROSITE" id="PS50011"/>
    </source>
</evidence>
<evidence type="ECO:0000313" key="9">
    <source>
        <dbReference type="Proteomes" id="UP000245207"/>
    </source>
</evidence>
<sequence>MASFVAENKHLEIQLEEIKSATDNFNENKVVGASESGKVYVGELSHSKGKSLVSMKRIDRTYWQGELEFYKEVRMVSCYKHENLVSLLGFCTEGGEMVLVYEHASNGSLDQRLNDDTLTWAQRIKICLDAAKGLNFLHDPQGTHQRLLHCDIKSANILLNENLNAKVSSFGLSKMAPIDKQNSFVICDIVGTPGYCDPVYMETYSVTKESDVYSFGVVMLEVLCGRLCVENSNGQLNIFVPLWKESYEQKKLDEIIFEDLKQQMDPSSLDVFADIAFQCLHTSREERPTMSLVVEKLEIALEIQERSEGK</sequence>
<dbReference type="AlphaFoldDB" id="A0A2U1Q255"/>
<keyword evidence="3" id="KW-0547">Nucleotide-binding</keyword>
<dbReference type="Proteomes" id="UP000245207">
    <property type="component" value="Unassembled WGS sequence"/>
</dbReference>
<dbReference type="Gene3D" id="1.10.510.10">
    <property type="entry name" value="Transferase(Phosphotransferase) domain 1"/>
    <property type="match status" value="1"/>
</dbReference>
<keyword evidence="5" id="KW-0067">ATP-binding</keyword>
<dbReference type="SUPFAM" id="SSF56112">
    <property type="entry name" value="Protein kinase-like (PK-like)"/>
    <property type="match status" value="1"/>
</dbReference>
<organism evidence="8 9">
    <name type="scientific">Artemisia annua</name>
    <name type="common">Sweet wormwood</name>
    <dbReference type="NCBI Taxonomy" id="35608"/>
    <lineage>
        <taxon>Eukaryota</taxon>
        <taxon>Viridiplantae</taxon>
        <taxon>Streptophyta</taxon>
        <taxon>Embryophyta</taxon>
        <taxon>Tracheophyta</taxon>
        <taxon>Spermatophyta</taxon>
        <taxon>Magnoliopsida</taxon>
        <taxon>eudicotyledons</taxon>
        <taxon>Gunneridae</taxon>
        <taxon>Pentapetalae</taxon>
        <taxon>asterids</taxon>
        <taxon>campanulids</taxon>
        <taxon>Asterales</taxon>
        <taxon>Asteraceae</taxon>
        <taxon>Asteroideae</taxon>
        <taxon>Anthemideae</taxon>
        <taxon>Artemisiinae</taxon>
        <taxon>Artemisia</taxon>
    </lineage>
</organism>
<dbReference type="GO" id="GO:0004674">
    <property type="term" value="F:protein serine/threonine kinase activity"/>
    <property type="evidence" value="ECO:0007669"/>
    <property type="project" value="UniProtKB-KW"/>
</dbReference>
<dbReference type="InterPro" id="IPR008271">
    <property type="entry name" value="Ser/Thr_kinase_AS"/>
</dbReference>
<feature type="coiled-coil region" evidence="6">
    <location>
        <begin position="1"/>
        <end position="28"/>
    </location>
</feature>
<dbReference type="PIRSF" id="PIRSF000654">
    <property type="entry name" value="Integrin-linked_kinase"/>
    <property type="match status" value="1"/>
</dbReference>
<keyword evidence="6" id="KW-0175">Coiled coil</keyword>
<dbReference type="InterPro" id="IPR001245">
    <property type="entry name" value="Ser-Thr/Tyr_kinase_cat_dom"/>
</dbReference>
<dbReference type="Pfam" id="PF07714">
    <property type="entry name" value="PK_Tyr_Ser-Thr"/>
    <property type="match status" value="1"/>
</dbReference>
<dbReference type="FunFam" id="3.30.200.20:FF:000039">
    <property type="entry name" value="receptor-like protein kinase FERONIA"/>
    <property type="match status" value="1"/>
</dbReference>
<dbReference type="InterPro" id="IPR045272">
    <property type="entry name" value="ANXUR1/2-like"/>
</dbReference>
<dbReference type="GO" id="GO:0005886">
    <property type="term" value="C:plasma membrane"/>
    <property type="evidence" value="ECO:0007669"/>
    <property type="project" value="TreeGrafter"/>
</dbReference>
<keyword evidence="4 8" id="KW-0418">Kinase</keyword>
<dbReference type="EMBL" id="PKPP01000491">
    <property type="protein sequence ID" value="PWA92086.1"/>
    <property type="molecule type" value="Genomic_DNA"/>
</dbReference>
<keyword evidence="1" id="KW-0723">Serine/threonine-protein kinase</keyword>
<dbReference type="PANTHER" id="PTHR27003">
    <property type="entry name" value="OS07G0166700 PROTEIN"/>
    <property type="match status" value="1"/>
</dbReference>
<evidence type="ECO:0000256" key="2">
    <source>
        <dbReference type="ARBA" id="ARBA00022679"/>
    </source>
</evidence>
<evidence type="ECO:0000256" key="5">
    <source>
        <dbReference type="ARBA" id="ARBA00022840"/>
    </source>
</evidence>
<name>A0A2U1Q255_ARTAN</name>
<dbReference type="STRING" id="35608.A0A2U1Q255"/>
<dbReference type="GO" id="GO:0005524">
    <property type="term" value="F:ATP binding"/>
    <property type="evidence" value="ECO:0007669"/>
    <property type="project" value="UniProtKB-KW"/>
</dbReference>
<dbReference type="InterPro" id="IPR000719">
    <property type="entry name" value="Prot_kinase_dom"/>
</dbReference>
<dbReference type="Gene3D" id="3.30.200.20">
    <property type="entry name" value="Phosphorylase Kinase, domain 1"/>
    <property type="match status" value="1"/>
</dbReference>
<dbReference type="GO" id="GO:0004714">
    <property type="term" value="F:transmembrane receptor protein tyrosine kinase activity"/>
    <property type="evidence" value="ECO:0007669"/>
    <property type="project" value="InterPro"/>
</dbReference>
<accession>A0A2U1Q255</accession>
<protein>
    <submittedName>
        <fullName evidence="8">Protein kinase, ATP binding site, Serine/threonine-protein kinase Plk3</fullName>
    </submittedName>
</protein>
<gene>
    <name evidence="8" type="ORF">CTI12_AA084920</name>
</gene>
<dbReference type="InterPro" id="IPR011009">
    <property type="entry name" value="Kinase-like_dom_sf"/>
</dbReference>
<proteinExistence type="predicted"/>
<dbReference type="OrthoDB" id="4062651at2759"/>
<dbReference type="PROSITE" id="PS00108">
    <property type="entry name" value="PROTEIN_KINASE_ST"/>
    <property type="match status" value="1"/>
</dbReference>
<evidence type="ECO:0000256" key="6">
    <source>
        <dbReference type="SAM" id="Coils"/>
    </source>
</evidence>
<dbReference type="PANTHER" id="PTHR27003:SF338">
    <property type="entry name" value="TYROSINE-PROTEIN KINASE, NON-RECEPTOR JAK_TYK2-RELATED"/>
    <property type="match status" value="1"/>
</dbReference>
<dbReference type="GO" id="GO:0009506">
    <property type="term" value="C:plasmodesma"/>
    <property type="evidence" value="ECO:0007669"/>
    <property type="project" value="TreeGrafter"/>
</dbReference>
<evidence type="ECO:0000256" key="1">
    <source>
        <dbReference type="ARBA" id="ARBA00022527"/>
    </source>
</evidence>
<dbReference type="PROSITE" id="PS50011">
    <property type="entry name" value="PROTEIN_KINASE_DOM"/>
    <property type="match status" value="1"/>
</dbReference>
<evidence type="ECO:0000313" key="8">
    <source>
        <dbReference type="EMBL" id="PWA92086.1"/>
    </source>
</evidence>
<keyword evidence="2" id="KW-0808">Transferase</keyword>
<evidence type="ECO:0000256" key="3">
    <source>
        <dbReference type="ARBA" id="ARBA00022741"/>
    </source>
</evidence>
<keyword evidence="9" id="KW-1185">Reference proteome</keyword>
<feature type="domain" description="Protein kinase" evidence="7">
    <location>
        <begin position="25"/>
        <end position="301"/>
    </location>
</feature>